<evidence type="ECO:0000259" key="2">
    <source>
        <dbReference type="PROSITE" id="PS50975"/>
    </source>
</evidence>
<protein>
    <submittedName>
        <fullName evidence="3">Acetate--CoA ligase family protein</fullName>
    </submittedName>
</protein>
<sequence>MRRQGPPGASAQVSLGALFAPRTVAIVGASPDSAKWGHILSQRALASPGDRTILLINRHAREVLDQPTYVSPRAAAAAHDVRIDLAVLCVPASGFVAAVTDAVAAGARAIVGITAGLSEAGTEGARIEAEALAVARDAGAVLVGPNCLGVVDTSTGLQLAHATLPAGDVAVLSQSGNLVLDLAGLLAERGLGVSRFVSLGNQADLGLVDFLYACIDHNGTRAVAVYTEDVVDGRGFLDAARALRDAGKPLVLLAPGRTEAAIRSAVSHTGSLTSAAMVLDAACAAVGARRVEHPTQLADQLEALRSPRRMSGDRVAVLTDGGGHGAVAADALAAAGMRTPELTGELVTELRAALWARAAVANPVDLAGAGEQDAASYARGVALLLPSDQVDGVLLTGFFGGYSTEQSNLTEPELAAVAQVAATVAAQSKPLVVHTIYPDSPSAEALRAAGIPVYRDVDRACAVLAGLVEHESAGLAEPLPVNAAPVTDTSYDAARALFVEAGIAFPAAVSVTDAAGFEAALADLRFPIAMKATGRSHKSEGGGVVLGVADRDAARTAYDDLMARLAPPTVSVEEMADLTDGVELIVGSVRDPKFGPVVLVGLGGIFAEVLADTACAIAPTSPAAARRLLLSLRGAPLLLGARGRPAVDLDALAELVARVSLLASAHPEVAELELNPVLAGQSGVLALDARVVLEVAQVPLVETVDPGVLGREDAVIERP</sequence>
<dbReference type="PROSITE" id="PS50975">
    <property type="entry name" value="ATP_GRASP"/>
    <property type="match status" value="1"/>
</dbReference>
<keyword evidence="4" id="KW-1185">Reference proteome</keyword>
<evidence type="ECO:0000313" key="4">
    <source>
        <dbReference type="Proteomes" id="UP001164390"/>
    </source>
</evidence>
<feature type="domain" description="ATP-grasp" evidence="2">
    <location>
        <begin position="495"/>
        <end position="709"/>
    </location>
</feature>
<dbReference type="PANTHER" id="PTHR42793">
    <property type="entry name" value="COA BINDING DOMAIN CONTAINING PROTEIN"/>
    <property type="match status" value="1"/>
</dbReference>
<dbReference type="GO" id="GO:0005524">
    <property type="term" value="F:ATP binding"/>
    <property type="evidence" value="ECO:0007669"/>
    <property type="project" value="UniProtKB-UniRule"/>
</dbReference>
<dbReference type="AlphaFoldDB" id="A0AA46TKJ8"/>
<dbReference type="KEGG" id="sgrg:L0C25_08115"/>
<dbReference type="Gene3D" id="3.40.50.720">
    <property type="entry name" value="NAD(P)-binding Rossmann-like Domain"/>
    <property type="match status" value="1"/>
</dbReference>
<dbReference type="GO" id="GO:0046872">
    <property type="term" value="F:metal ion binding"/>
    <property type="evidence" value="ECO:0007669"/>
    <property type="project" value="InterPro"/>
</dbReference>
<dbReference type="InterPro" id="IPR013815">
    <property type="entry name" value="ATP_grasp_subdomain_1"/>
</dbReference>
<dbReference type="RefSeq" id="WP_271635973.1">
    <property type="nucleotide sequence ID" value="NZ_CP094970.1"/>
</dbReference>
<dbReference type="InterPro" id="IPR016102">
    <property type="entry name" value="Succinyl-CoA_synth-like"/>
</dbReference>
<dbReference type="Proteomes" id="UP001164390">
    <property type="component" value="Chromosome"/>
</dbReference>
<dbReference type="SUPFAM" id="SSF56059">
    <property type="entry name" value="Glutathione synthetase ATP-binding domain-like"/>
    <property type="match status" value="1"/>
</dbReference>
<keyword evidence="1" id="KW-0547">Nucleotide-binding</keyword>
<name>A0AA46TKJ8_9ACTN</name>
<dbReference type="Gene3D" id="3.30.1490.20">
    <property type="entry name" value="ATP-grasp fold, A domain"/>
    <property type="match status" value="1"/>
</dbReference>
<dbReference type="SUPFAM" id="SSF52210">
    <property type="entry name" value="Succinyl-CoA synthetase domains"/>
    <property type="match status" value="2"/>
</dbReference>
<gene>
    <name evidence="3" type="ORF">L0C25_08115</name>
</gene>
<dbReference type="InterPro" id="IPR003781">
    <property type="entry name" value="CoA-bd"/>
</dbReference>
<dbReference type="Pfam" id="PF13549">
    <property type="entry name" value="ATP-grasp_5"/>
    <property type="match status" value="1"/>
</dbReference>
<reference evidence="3" key="1">
    <citation type="submission" date="2022-01" db="EMBL/GenBank/DDBJ databases">
        <title>Nocardioidaceae gen. sp. A5X3R13.</title>
        <authorList>
            <person name="Lopez Marin M.A."/>
            <person name="Uhlik O."/>
        </authorList>
    </citation>
    <scope>NUCLEOTIDE SEQUENCE</scope>
    <source>
        <strain evidence="3">A5X3R13</strain>
    </source>
</reference>
<dbReference type="InterPro" id="IPR032875">
    <property type="entry name" value="Succ_CoA_lig_flav_dom"/>
</dbReference>
<keyword evidence="1" id="KW-0067">ATP-binding</keyword>
<dbReference type="InterPro" id="IPR036291">
    <property type="entry name" value="NAD(P)-bd_dom_sf"/>
</dbReference>
<proteinExistence type="predicted"/>
<accession>A0AA46TKJ8</accession>
<keyword evidence="3" id="KW-0436">Ligase</keyword>
<dbReference type="GO" id="GO:0016874">
    <property type="term" value="F:ligase activity"/>
    <property type="evidence" value="ECO:0007669"/>
    <property type="project" value="UniProtKB-KW"/>
</dbReference>
<organism evidence="3 4">
    <name type="scientific">Solicola gregarius</name>
    <dbReference type="NCBI Taxonomy" id="2908642"/>
    <lineage>
        <taxon>Bacteria</taxon>
        <taxon>Bacillati</taxon>
        <taxon>Actinomycetota</taxon>
        <taxon>Actinomycetes</taxon>
        <taxon>Propionibacteriales</taxon>
        <taxon>Nocardioidaceae</taxon>
        <taxon>Solicola</taxon>
    </lineage>
</organism>
<evidence type="ECO:0000313" key="3">
    <source>
        <dbReference type="EMBL" id="UYM07029.1"/>
    </source>
</evidence>
<dbReference type="EMBL" id="CP094970">
    <property type="protein sequence ID" value="UYM07029.1"/>
    <property type="molecule type" value="Genomic_DNA"/>
</dbReference>
<dbReference type="Gene3D" id="3.40.50.261">
    <property type="entry name" value="Succinyl-CoA synthetase domains"/>
    <property type="match status" value="2"/>
</dbReference>
<dbReference type="Gene3D" id="3.30.470.20">
    <property type="entry name" value="ATP-grasp fold, B domain"/>
    <property type="match status" value="1"/>
</dbReference>
<dbReference type="SMART" id="SM00881">
    <property type="entry name" value="CoA_binding"/>
    <property type="match status" value="1"/>
</dbReference>
<dbReference type="InterPro" id="IPR011761">
    <property type="entry name" value="ATP-grasp"/>
</dbReference>
<dbReference type="Pfam" id="PF13380">
    <property type="entry name" value="CoA_binding_2"/>
    <property type="match status" value="1"/>
</dbReference>
<dbReference type="Pfam" id="PF13607">
    <property type="entry name" value="Succ_CoA_lig"/>
    <property type="match status" value="1"/>
</dbReference>
<dbReference type="SUPFAM" id="SSF51735">
    <property type="entry name" value="NAD(P)-binding Rossmann-fold domains"/>
    <property type="match status" value="1"/>
</dbReference>
<evidence type="ECO:0000256" key="1">
    <source>
        <dbReference type="PROSITE-ProRule" id="PRU00409"/>
    </source>
</evidence>
<dbReference type="PANTHER" id="PTHR42793:SF1">
    <property type="entry name" value="PEPTIDYL-LYSINE N-ACETYLTRANSFERASE PATZ"/>
    <property type="match status" value="1"/>
</dbReference>